<dbReference type="AlphaFoldDB" id="A0A125QAF6"/>
<feature type="transmembrane region" description="Helical" evidence="5">
    <location>
        <begin position="102"/>
        <end position="124"/>
    </location>
</feature>
<feature type="transmembrane region" description="Helical" evidence="5">
    <location>
        <begin position="54"/>
        <end position="70"/>
    </location>
</feature>
<name>A0A125QAF6_9BRAD</name>
<feature type="transmembrane region" description="Helical" evidence="5">
    <location>
        <begin position="182"/>
        <end position="200"/>
    </location>
</feature>
<feature type="transmembrane region" description="Helical" evidence="5">
    <location>
        <begin position="352"/>
        <end position="369"/>
    </location>
</feature>
<keyword evidence="8" id="KW-1185">Reference proteome</keyword>
<dbReference type="InterPro" id="IPR011547">
    <property type="entry name" value="SLC26A/SulP_dom"/>
</dbReference>
<feature type="transmembrane region" description="Helical" evidence="5">
    <location>
        <begin position="256"/>
        <end position="279"/>
    </location>
</feature>
<keyword evidence="3 5" id="KW-1133">Transmembrane helix</keyword>
<feature type="transmembrane region" description="Helical" evidence="5">
    <location>
        <begin position="212"/>
        <end position="236"/>
    </location>
</feature>
<feature type="transmembrane region" description="Helical" evidence="5">
    <location>
        <begin position="329"/>
        <end position="345"/>
    </location>
</feature>
<proteinExistence type="predicted"/>
<evidence type="ECO:0000256" key="4">
    <source>
        <dbReference type="ARBA" id="ARBA00023136"/>
    </source>
</evidence>
<evidence type="ECO:0000313" key="8">
    <source>
        <dbReference type="Proteomes" id="UP000057737"/>
    </source>
</evidence>
<evidence type="ECO:0000256" key="1">
    <source>
        <dbReference type="ARBA" id="ARBA00004141"/>
    </source>
</evidence>
<gene>
    <name evidence="7" type="ORF">AS156_29505</name>
</gene>
<comment type="caution">
    <text evidence="7">The sequence shown here is derived from an EMBL/GenBank/DDBJ whole genome shotgun (WGS) entry which is preliminary data.</text>
</comment>
<organism evidence="7 8">
    <name type="scientific">Bradyrhizobium macuxiense</name>
    <dbReference type="NCBI Taxonomy" id="1755647"/>
    <lineage>
        <taxon>Bacteria</taxon>
        <taxon>Pseudomonadati</taxon>
        <taxon>Pseudomonadota</taxon>
        <taxon>Alphaproteobacteria</taxon>
        <taxon>Hyphomicrobiales</taxon>
        <taxon>Nitrobacteraceae</taxon>
        <taxon>Bradyrhizobium</taxon>
    </lineage>
</organism>
<dbReference type="SUPFAM" id="SSF52091">
    <property type="entry name" value="SpoIIaa-like"/>
    <property type="match status" value="1"/>
</dbReference>
<evidence type="ECO:0000256" key="2">
    <source>
        <dbReference type="ARBA" id="ARBA00022692"/>
    </source>
</evidence>
<keyword evidence="2 5" id="KW-0812">Transmembrane</keyword>
<evidence type="ECO:0000256" key="5">
    <source>
        <dbReference type="SAM" id="Phobius"/>
    </source>
</evidence>
<sequence length="571" mass="60105">MIDRLTRIAPGLTKLLSYSFAEDFRHDLLAGVSVAAVALPVAIAYAQLAGFNPVVGLYSSILPLVAYAIFGTSRQMIVNPDAAVGAMVAAAVAPLAGGNAELYWSLSVAVTFLAGMFCIVASFFRLGALAEFLSKPILVGLLNGVAISICLGQAGKLLGFSIESKRVIPQLLEIFAKLPQTQIPTLIVGAASLAILFGLARWVPRLPTAPIILIAAGAAVALFGLDRYGVSILGSVPGGAPPLRLPRIPEGDIPSVLGSAAGLALVLFSSGMLTARSFASKGGYEIDTDRELAAFGAANLASALSQGFAVTGADSRTAVAVAAGGRTQVTGLVAAVTITAVLLFLTGPLRYVPTAALGALLVFASISLFDTQTLREIWSIDRTEVGLAVITTLGVVALGAINGILIAVGLALVRFVKLTARPRDEVLGTVDGLPGLHSIERHPDARTFPGLVLYRFDGPLTFFNSDYFKTRTLAVAEAAGPELRWFVIDAIPISQIDITGLYALRDLRGRLESRGASLILAGRKAEFLEWFREAGLYRPEHETWILPTLRQALKAYLRAAQPVAPLNQDDL</sequence>
<feature type="transmembrane region" description="Helical" evidence="5">
    <location>
        <begin position="136"/>
        <end position="162"/>
    </location>
</feature>
<dbReference type="CDD" id="cd07042">
    <property type="entry name" value="STAS_SulP_like_sulfate_transporter"/>
    <property type="match status" value="1"/>
</dbReference>
<dbReference type="InterPro" id="IPR036513">
    <property type="entry name" value="STAS_dom_sf"/>
</dbReference>
<feature type="transmembrane region" description="Helical" evidence="5">
    <location>
        <begin position="389"/>
        <end position="413"/>
    </location>
</feature>
<dbReference type="Pfam" id="PF01740">
    <property type="entry name" value="STAS"/>
    <property type="match status" value="1"/>
</dbReference>
<dbReference type="PROSITE" id="PS50801">
    <property type="entry name" value="STAS"/>
    <property type="match status" value="1"/>
</dbReference>
<feature type="domain" description="STAS" evidence="6">
    <location>
        <begin position="441"/>
        <end position="556"/>
    </location>
</feature>
<evidence type="ECO:0000256" key="3">
    <source>
        <dbReference type="ARBA" id="ARBA00022989"/>
    </source>
</evidence>
<dbReference type="OrthoDB" id="9769739at2"/>
<dbReference type="NCBIfam" id="TIGR00815">
    <property type="entry name" value="sulP"/>
    <property type="match status" value="1"/>
</dbReference>
<dbReference type="EMBL" id="LNCU01000020">
    <property type="protein sequence ID" value="KWV60362.1"/>
    <property type="molecule type" value="Genomic_DNA"/>
</dbReference>
<reference evidence="7 8" key="1">
    <citation type="submission" date="2015-11" db="EMBL/GenBank/DDBJ databases">
        <title>Draft Genome Sequence of the Strain BR 10303 (Bradyrhizobium sp.) isolated from nodules of Centrolobium paraense.</title>
        <authorList>
            <person name="Zelli J.E."/>
            <person name="Simoes-Araujo J.L."/>
            <person name="Barauna A.C."/>
            <person name="Silva K."/>
        </authorList>
    </citation>
    <scope>NUCLEOTIDE SEQUENCE [LARGE SCALE GENOMIC DNA]</scope>
    <source>
        <strain evidence="7 8">BR 10303</strain>
    </source>
</reference>
<accession>A0A125QAF6</accession>
<dbReference type="Pfam" id="PF00916">
    <property type="entry name" value="Sulfate_transp"/>
    <property type="match status" value="1"/>
</dbReference>
<evidence type="ECO:0000259" key="6">
    <source>
        <dbReference type="PROSITE" id="PS50801"/>
    </source>
</evidence>
<dbReference type="RefSeq" id="WP_066500697.1">
    <property type="nucleotide sequence ID" value="NZ_LNCU01000020.1"/>
</dbReference>
<dbReference type="Gene3D" id="3.30.750.24">
    <property type="entry name" value="STAS domain"/>
    <property type="match status" value="1"/>
</dbReference>
<keyword evidence="4 5" id="KW-0472">Membrane</keyword>
<comment type="subcellular location">
    <subcellularLocation>
        <location evidence="1">Membrane</location>
        <topology evidence="1">Multi-pass membrane protein</topology>
    </subcellularLocation>
</comment>
<evidence type="ECO:0000313" key="7">
    <source>
        <dbReference type="EMBL" id="KWV60362.1"/>
    </source>
</evidence>
<protein>
    <submittedName>
        <fullName evidence="7">MFS transporter</fullName>
    </submittedName>
</protein>
<feature type="transmembrane region" description="Helical" evidence="5">
    <location>
        <begin position="28"/>
        <end position="48"/>
    </location>
</feature>
<dbReference type="GO" id="GO:0016020">
    <property type="term" value="C:membrane"/>
    <property type="evidence" value="ECO:0007669"/>
    <property type="project" value="UniProtKB-SubCell"/>
</dbReference>
<dbReference type="InterPro" id="IPR002645">
    <property type="entry name" value="STAS_dom"/>
</dbReference>
<dbReference type="GO" id="GO:0055085">
    <property type="term" value="P:transmembrane transport"/>
    <property type="evidence" value="ECO:0007669"/>
    <property type="project" value="InterPro"/>
</dbReference>
<dbReference type="InterPro" id="IPR001902">
    <property type="entry name" value="SLC26A/SulP_fam"/>
</dbReference>
<dbReference type="Proteomes" id="UP000057737">
    <property type="component" value="Unassembled WGS sequence"/>
</dbReference>
<feature type="transmembrane region" description="Helical" evidence="5">
    <location>
        <begin position="77"/>
        <end position="96"/>
    </location>
</feature>
<dbReference type="PANTHER" id="PTHR11814">
    <property type="entry name" value="SULFATE TRANSPORTER"/>
    <property type="match status" value="1"/>
</dbReference>